<sequence length="301" mass="33760">MPMLTDKIRLTGSNCIEPEEIFFSALAVIFPDDINNQHGDSSCNVIYDSAVQGEILLSLADPKGQDVFLFSHFVWNAAVQLAVLLEMREEQILHENSSQWDVHGHHVLELGAGTGLAGIVACLMGAEETVITDYPAAEVLANIQVNITHNVISRSISLGKEPPIITCQAHEWGLLQDTFSLAHECAFTRILVCDCLWMPWQHENLRASIAWFLAEQGQAWVVSGFHTGREKMRGFFEEISLQKAGLELERIWERNSNGMDREWLADRGQESITELKGWLVIAVLRKRTTSSFVSDERNANT</sequence>
<dbReference type="PANTHER" id="PTHR14614">
    <property type="entry name" value="HEPATOCELLULAR CARCINOMA-ASSOCIATED ANTIGEN"/>
    <property type="match status" value="1"/>
</dbReference>
<dbReference type="AlphaFoldDB" id="A0A420HCX2"/>
<dbReference type="Pfam" id="PF10294">
    <property type="entry name" value="Methyltransf_16"/>
    <property type="match status" value="1"/>
</dbReference>
<organism evidence="1 2">
    <name type="scientific">Golovinomyces cichoracearum</name>
    <dbReference type="NCBI Taxonomy" id="62708"/>
    <lineage>
        <taxon>Eukaryota</taxon>
        <taxon>Fungi</taxon>
        <taxon>Dikarya</taxon>
        <taxon>Ascomycota</taxon>
        <taxon>Pezizomycotina</taxon>
        <taxon>Leotiomycetes</taxon>
        <taxon>Erysiphales</taxon>
        <taxon>Erysiphaceae</taxon>
        <taxon>Golovinomyces</taxon>
    </lineage>
</organism>
<dbReference type="PANTHER" id="PTHR14614:SF104">
    <property type="entry name" value="N-METHYLTRANSFERASE, PUTATIVE (AFU_ORTHOLOGUE AFUA_1G17750)-RELATED"/>
    <property type="match status" value="1"/>
</dbReference>
<evidence type="ECO:0000313" key="2">
    <source>
        <dbReference type="Proteomes" id="UP000285405"/>
    </source>
</evidence>
<dbReference type="SUPFAM" id="SSF53335">
    <property type="entry name" value="S-adenosyl-L-methionine-dependent methyltransferases"/>
    <property type="match status" value="1"/>
</dbReference>
<protein>
    <submittedName>
        <fullName evidence="1">Protein N-terminal and lysine N-methyltransferase EFM7</fullName>
    </submittedName>
</protein>
<name>A0A420HCX2_9PEZI</name>
<accession>A0A420HCX2</accession>
<reference evidence="1 2" key="1">
    <citation type="journal article" date="2018" name="BMC Genomics">
        <title>Comparative genome analyses reveal sequence features reflecting distinct modes of host-adaptation between dicot and monocot powdery mildew.</title>
        <authorList>
            <person name="Wu Y."/>
            <person name="Ma X."/>
            <person name="Pan Z."/>
            <person name="Kale S.D."/>
            <person name="Song Y."/>
            <person name="King H."/>
            <person name="Zhang Q."/>
            <person name="Presley C."/>
            <person name="Deng X."/>
            <person name="Wei C.I."/>
            <person name="Xiao S."/>
        </authorList>
    </citation>
    <scope>NUCLEOTIDE SEQUENCE [LARGE SCALE GENOMIC DNA]</scope>
    <source>
        <strain evidence="1">UCSC1</strain>
    </source>
</reference>
<dbReference type="EMBL" id="MCBR01020475">
    <property type="protein sequence ID" value="RKF55306.1"/>
    <property type="molecule type" value="Genomic_DNA"/>
</dbReference>
<proteinExistence type="predicted"/>
<dbReference type="Gene3D" id="3.40.50.150">
    <property type="entry name" value="Vaccinia Virus protein VP39"/>
    <property type="match status" value="1"/>
</dbReference>
<dbReference type="Proteomes" id="UP000285405">
    <property type="component" value="Unassembled WGS sequence"/>
</dbReference>
<dbReference type="GO" id="GO:0008757">
    <property type="term" value="F:S-adenosylmethionine-dependent methyltransferase activity"/>
    <property type="evidence" value="ECO:0007669"/>
    <property type="project" value="UniProtKB-ARBA"/>
</dbReference>
<evidence type="ECO:0000313" key="1">
    <source>
        <dbReference type="EMBL" id="RKF55306.1"/>
    </source>
</evidence>
<dbReference type="GO" id="GO:0032259">
    <property type="term" value="P:methylation"/>
    <property type="evidence" value="ECO:0007669"/>
    <property type="project" value="UniProtKB-KW"/>
</dbReference>
<keyword evidence="1" id="KW-0808">Transferase</keyword>
<dbReference type="OrthoDB" id="407325at2759"/>
<dbReference type="InterPro" id="IPR029063">
    <property type="entry name" value="SAM-dependent_MTases_sf"/>
</dbReference>
<dbReference type="GO" id="GO:0005737">
    <property type="term" value="C:cytoplasm"/>
    <property type="evidence" value="ECO:0007669"/>
    <property type="project" value="TreeGrafter"/>
</dbReference>
<dbReference type="InterPro" id="IPR019410">
    <property type="entry name" value="Methyltransf_16"/>
</dbReference>
<comment type="caution">
    <text evidence="1">The sequence shown here is derived from an EMBL/GenBank/DDBJ whole genome shotgun (WGS) entry which is preliminary data.</text>
</comment>
<keyword evidence="1" id="KW-0489">Methyltransferase</keyword>
<gene>
    <name evidence="1" type="ORF">GcC1_204020</name>
</gene>